<comment type="pathway">
    <text evidence="5">Quinol/quinone metabolism; menaquinone biosynthesis; menaquinol from 1,4-dihydroxy-2-naphthoate: step 2/2.</text>
</comment>
<dbReference type="SUPFAM" id="SSF53335">
    <property type="entry name" value="S-adenosyl-L-methionine-dependent methyltransferases"/>
    <property type="match status" value="1"/>
</dbReference>
<comment type="caution">
    <text evidence="6">The sequence shown here is derived from an EMBL/GenBank/DDBJ whole genome shotgun (WGS) entry which is preliminary data.</text>
</comment>
<dbReference type="PROSITE" id="PS51608">
    <property type="entry name" value="SAM_MT_UBIE"/>
    <property type="match status" value="1"/>
</dbReference>
<dbReference type="HAMAP" id="MF_01813">
    <property type="entry name" value="MenG_UbiE_methyltr"/>
    <property type="match status" value="1"/>
</dbReference>
<dbReference type="EC" id="2.1.1.163" evidence="5"/>
<feature type="binding site" evidence="5">
    <location>
        <position position="92"/>
    </location>
    <ligand>
        <name>S-adenosyl-L-methionine</name>
        <dbReference type="ChEBI" id="CHEBI:59789"/>
    </ligand>
</feature>
<dbReference type="NCBIfam" id="TIGR01934">
    <property type="entry name" value="MenG_MenH_UbiE"/>
    <property type="match status" value="1"/>
</dbReference>
<evidence type="ECO:0000256" key="4">
    <source>
        <dbReference type="ARBA" id="ARBA00022691"/>
    </source>
</evidence>
<evidence type="ECO:0000256" key="3">
    <source>
        <dbReference type="ARBA" id="ARBA00022679"/>
    </source>
</evidence>
<organism evidence="6 7">
    <name type="scientific">Candidatus Thermochlorobacter aerophilus</name>
    <dbReference type="NCBI Taxonomy" id="1868324"/>
    <lineage>
        <taxon>Bacteria</taxon>
        <taxon>Pseudomonadati</taxon>
        <taxon>Chlorobiota</taxon>
        <taxon>Chlorobiia</taxon>
        <taxon>Chlorobiales</taxon>
        <taxon>Candidatus Thermochlorobacteriaceae</taxon>
        <taxon>Candidatus Thermochlorobacter</taxon>
    </lineage>
</organism>
<protein>
    <recommendedName>
        <fullName evidence="5">Demethylmenaquinone methyltransferase</fullName>
        <ecNumber evidence="5">2.1.1.163</ecNumber>
    </recommendedName>
</protein>
<comment type="catalytic activity">
    <reaction evidence="5">
        <text>a 2-demethylmenaquinol + S-adenosyl-L-methionine = a menaquinol + S-adenosyl-L-homocysteine + H(+)</text>
        <dbReference type="Rhea" id="RHEA:42640"/>
        <dbReference type="Rhea" id="RHEA-COMP:9539"/>
        <dbReference type="Rhea" id="RHEA-COMP:9563"/>
        <dbReference type="ChEBI" id="CHEBI:15378"/>
        <dbReference type="ChEBI" id="CHEBI:18151"/>
        <dbReference type="ChEBI" id="CHEBI:55437"/>
        <dbReference type="ChEBI" id="CHEBI:57856"/>
        <dbReference type="ChEBI" id="CHEBI:59789"/>
        <dbReference type="EC" id="2.1.1.163"/>
    </reaction>
</comment>
<gene>
    <name evidence="5" type="primary">menG</name>
    <name evidence="6" type="ORF">D0433_10915</name>
</gene>
<comment type="function">
    <text evidence="5">Methyltransferase required for the conversion of demethylmenaquinol (DMKH2) to menaquinol (MKH2).</text>
</comment>
<dbReference type="PANTHER" id="PTHR43591:SF24">
    <property type="entry name" value="2-METHOXY-6-POLYPRENYL-1,4-BENZOQUINOL METHYLASE, MITOCHONDRIAL"/>
    <property type="match status" value="1"/>
</dbReference>
<dbReference type="UniPathway" id="UPA00079">
    <property type="reaction ID" value="UER00169"/>
</dbReference>
<comment type="similarity">
    <text evidence="5">Belongs to the class I-like SAM-binding methyltransferase superfamily. MenG/UbiE family.</text>
</comment>
<keyword evidence="6" id="KW-0830">Ubiquinone</keyword>
<dbReference type="GO" id="GO:0032259">
    <property type="term" value="P:methylation"/>
    <property type="evidence" value="ECO:0007669"/>
    <property type="project" value="UniProtKB-KW"/>
</dbReference>
<keyword evidence="4 5" id="KW-0949">S-adenosyl-L-methionine</keyword>
<dbReference type="Proteomes" id="UP000266389">
    <property type="component" value="Unassembled WGS sequence"/>
</dbReference>
<dbReference type="GO" id="GO:0043770">
    <property type="term" value="F:demethylmenaquinone methyltransferase activity"/>
    <property type="evidence" value="ECO:0007669"/>
    <property type="project" value="UniProtKB-UniRule"/>
</dbReference>
<dbReference type="InterPro" id="IPR029063">
    <property type="entry name" value="SAM-dependent_MTases_sf"/>
</dbReference>
<dbReference type="PROSITE" id="PS01183">
    <property type="entry name" value="UBIE_1"/>
    <property type="match status" value="1"/>
</dbReference>
<dbReference type="Pfam" id="PF01209">
    <property type="entry name" value="Ubie_methyltran"/>
    <property type="match status" value="1"/>
</dbReference>
<feature type="binding site" evidence="5">
    <location>
        <position position="73"/>
    </location>
    <ligand>
        <name>S-adenosyl-L-methionine</name>
        <dbReference type="ChEBI" id="CHEBI:59789"/>
    </ligand>
</feature>
<proteinExistence type="inferred from homology"/>
<keyword evidence="1 5" id="KW-0474">Menaquinone biosynthesis</keyword>
<dbReference type="GO" id="GO:0009234">
    <property type="term" value="P:menaquinone biosynthetic process"/>
    <property type="evidence" value="ECO:0007669"/>
    <property type="project" value="UniProtKB-UniRule"/>
</dbReference>
<evidence type="ECO:0000256" key="2">
    <source>
        <dbReference type="ARBA" id="ARBA00022603"/>
    </source>
</evidence>
<dbReference type="InterPro" id="IPR004033">
    <property type="entry name" value="UbiE/COQ5_MeTrFase"/>
</dbReference>
<keyword evidence="2 5" id="KW-0489">Methyltransferase</keyword>
<accession>A0A395LY12</accession>
<evidence type="ECO:0000256" key="5">
    <source>
        <dbReference type="HAMAP-Rule" id="MF_01813"/>
    </source>
</evidence>
<evidence type="ECO:0000256" key="1">
    <source>
        <dbReference type="ARBA" id="ARBA00022428"/>
    </source>
</evidence>
<dbReference type="InterPro" id="IPR023576">
    <property type="entry name" value="UbiE/COQ5_MeTrFase_CS"/>
</dbReference>
<dbReference type="AlphaFoldDB" id="A0A395LY12"/>
<reference evidence="6 7" key="1">
    <citation type="journal article" date="2011" name="ISME J.">
        <title>Community ecology of hot spring cyanobacterial mats: predominant populations and their functional potential.</title>
        <authorList>
            <person name="Klatt C.G."/>
            <person name="Wood J.M."/>
            <person name="Rusch D.B."/>
            <person name="Bateson M.M."/>
            <person name="Hamamura N."/>
            <person name="Heidelberg J.F."/>
            <person name="Grossman A.R."/>
            <person name="Bhaya D."/>
            <person name="Cohan F.M."/>
            <person name="Kuhl M."/>
            <person name="Bryant D.A."/>
            <person name="Ward D.M."/>
        </authorList>
    </citation>
    <scope>NUCLEOTIDE SEQUENCE [LARGE SCALE GENOMIC DNA]</scope>
    <source>
        <strain evidence="6">OS</strain>
    </source>
</reference>
<sequence length="241" mass="27438">MSSSFVKAKALAEQKSHERIQAMFDEIAPVYDFLNRVLSFGLDWHWRKVALRMAYRLLPPLRPIAALDVATGTGDFALLLRTLPQAGVVGIDLSEEMLRRARRKVPEARFMRAAAEALPFEDGSFDLVTVGFGARNFQDLEKGLSEIHRVLKPGGVAAFLEPMIPRQRTFRRIYLAYFKHILPQIARLFSTSDFAYQYLPLSVETFPQGEAFLEKLGRARFSSGWQYALTYETAILYIAQK</sequence>
<dbReference type="CDD" id="cd02440">
    <property type="entry name" value="AdoMet_MTases"/>
    <property type="match status" value="1"/>
</dbReference>
<dbReference type="EMBL" id="PHFL01000065">
    <property type="protein sequence ID" value="RFM23436.1"/>
    <property type="molecule type" value="Genomic_DNA"/>
</dbReference>
<keyword evidence="3 5" id="KW-0808">Transferase</keyword>
<comment type="caution">
    <text evidence="5">Lacks conserved residue(s) required for the propagation of feature annotation.</text>
</comment>
<evidence type="ECO:0000313" key="7">
    <source>
        <dbReference type="Proteomes" id="UP000266389"/>
    </source>
</evidence>
<dbReference type="PANTHER" id="PTHR43591">
    <property type="entry name" value="METHYLTRANSFERASE"/>
    <property type="match status" value="1"/>
</dbReference>
<name>A0A395LY12_9BACT</name>
<evidence type="ECO:0000313" key="6">
    <source>
        <dbReference type="EMBL" id="RFM23436.1"/>
    </source>
</evidence>
<dbReference type="Gene3D" id="3.40.50.150">
    <property type="entry name" value="Vaccinia Virus protein VP39"/>
    <property type="match status" value="1"/>
</dbReference>